<organism evidence="3 4">
    <name type="scientific">Mya arenaria</name>
    <name type="common">Soft-shell clam</name>
    <dbReference type="NCBI Taxonomy" id="6604"/>
    <lineage>
        <taxon>Eukaryota</taxon>
        <taxon>Metazoa</taxon>
        <taxon>Spiralia</taxon>
        <taxon>Lophotrochozoa</taxon>
        <taxon>Mollusca</taxon>
        <taxon>Bivalvia</taxon>
        <taxon>Autobranchia</taxon>
        <taxon>Heteroconchia</taxon>
        <taxon>Euheterodonta</taxon>
        <taxon>Imparidentia</taxon>
        <taxon>Neoheterodontei</taxon>
        <taxon>Myida</taxon>
        <taxon>Myoidea</taxon>
        <taxon>Myidae</taxon>
        <taxon>Mya</taxon>
    </lineage>
</organism>
<dbReference type="InterPro" id="IPR001304">
    <property type="entry name" value="C-type_lectin-like"/>
</dbReference>
<proteinExistence type="predicted"/>
<dbReference type="Pfam" id="PF00059">
    <property type="entry name" value="Lectin_C"/>
    <property type="match status" value="1"/>
</dbReference>
<dbReference type="InterPro" id="IPR016186">
    <property type="entry name" value="C-type_lectin-like/link_sf"/>
</dbReference>
<evidence type="ECO:0000259" key="2">
    <source>
        <dbReference type="PROSITE" id="PS50041"/>
    </source>
</evidence>
<gene>
    <name evidence="3" type="ORF">MAR_016369</name>
</gene>
<dbReference type="CDD" id="cd00037">
    <property type="entry name" value="CLECT"/>
    <property type="match status" value="1"/>
</dbReference>
<dbReference type="PROSITE" id="PS50041">
    <property type="entry name" value="C_TYPE_LECTIN_2"/>
    <property type="match status" value="1"/>
</dbReference>
<evidence type="ECO:0000313" key="4">
    <source>
        <dbReference type="Proteomes" id="UP001164746"/>
    </source>
</evidence>
<dbReference type="SUPFAM" id="SSF56436">
    <property type="entry name" value="C-type lectin-like"/>
    <property type="match status" value="1"/>
</dbReference>
<dbReference type="EMBL" id="CP111023">
    <property type="protein sequence ID" value="WAR22395.1"/>
    <property type="molecule type" value="Genomic_DNA"/>
</dbReference>
<accession>A0ABY7FK01</accession>
<dbReference type="Gene3D" id="3.10.100.10">
    <property type="entry name" value="Mannose-Binding Protein A, subunit A"/>
    <property type="match status" value="1"/>
</dbReference>
<feature type="signal peptide" evidence="1">
    <location>
        <begin position="1"/>
        <end position="18"/>
    </location>
</feature>
<feature type="domain" description="C-type lectin" evidence="2">
    <location>
        <begin position="103"/>
        <end position="226"/>
    </location>
</feature>
<dbReference type="Proteomes" id="UP001164746">
    <property type="component" value="Chromosome 12"/>
</dbReference>
<evidence type="ECO:0000313" key="3">
    <source>
        <dbReference type="EMBL" id="WAR22395.1"/>
    </source>
</evidence>
<sequence>MEFTVLSILLLTTGKATALGLIGSYFASARFINGQEISLQSLSSLIMCLVHCGDECGAARYFPSSGICLLYSEVLLLTDDANVASYGDGVVEYRKVSPSQSRYLVVYSGSSKKSWDEALGFCQQLGSGLATLRNEQDFDAMVVAVNKSRVNEETIDFRQKAWLGGKKDVDVWKWYTGEIIENIWPFWANGQPDYSGESCMRIAFKDDDWMNIYYYTCRNLCAFFCE</sequence>
<feature type="chain" id="PRO_5046133360" description="C-type lectin domain-containing protein" evidence="1">
    <location>
        <begin position="19"/>
        <end position="226"/>
    </location>
</feature>
<dbReference type="InterPro" id="IPR016187">
    <property type="entry name" value="CTDL_fold"/>
</dbReference>
<dbReference type="SMART" id="SM00034">
    <property type="entry name" value="CLECT"/>
    <property type="match status" value="1"/>
</dbReference>
<protein>
    <recommendedName>
        <fullName evidence="2">C-type lectin domain-containing protein</fullName>
    </recommendedName>
</protein>
<reference evidence="3" key="1">
    <citation type="submission" date="2022-11" db="EMBL/GenBank/DDBJ databases">
        <title>Centuries of genome instability and evolution in soft-shell clam transmissible cancer (bioRxiv).</title>
        <authorList>
            <person name="Hart S.F.M."/>
            <person name="Yonemitsu M.A."/>
            <person name="Giersch R.M."/>
            <person name="Beal B.F."/>
            <person name="Arriagada G."/>
            <person name="Davis B.W."/>
            <person name="Ostrander E.A."/>
            <person name="Goff S.P."/>
            <person name="Metzger M.J."/>
        </authorList>
    </citation>
    <scope>NUCLEOTIDE SEQUENCE</scope>
    <source>
        <strain evidence="3">MELC-2E11</strain>
        <tissue evidence="3">Siphon/mantle</tissue>
    </source>
</reference>
<keyword evidence="4" id="KW-1185">Reference proteome</keyword>
<keyword evidence="1" id="KW-0732">Signal</keyword>
<evidence type="ECO:0000256" key="1">
    <source>
        <dbReference type="SAM" id="SignalP"/>
    </source>
</evidence>
<name>A0ABY7FK01_MYAAR</name>